<keyword evidence="3" id="KW-1185">Reference proteome</keyword>
<gene>
    <name evidence="2" type="ORF">PXEA_LOCUS24727</name>
</gene>
<feature type="non-terminal residue" evidence="2">
    <location>
        <position position="185"/>
    </location>
</feature>
<proteinExistence type="predicted"/>
<feature type="compositionally biased region" description="Basic and acidic residues" evidence="1">
    <location>
        <begin position="127"/>
        <end position="146"/>
    </location>
</feature>
<dbReference type="Proteomes" id="UP000784294">
    <property type="component" value="Unassembled WGS sequence"/>
</dbReference>
<name>A0A3S5B1X1_9PLAT</name>
<feature type="region of interest" description="Disordered" evidence="1">
    <location>
        <begin position="97"/>
        <end position="185"/>
    </location>
</feature>
<reference evidence="2" key="1">
    <citation type="submission" date="2018-11" db="EMBL/GenBank/DDBJ databases">
        <authorList>
            <consortium name="Pathogen Informatics"/>
        </authorList>
    </citation>
    <scope>NUCLEOTIDE SEQUENCE</scope>
</reference>
<dbReference type="AlphaFoldDB" id="A0A3S5B1X1"/>
<feature type="region of interest" description="Disordered" evidence="1">
    <location>
        <begin position="1"/>
        <end position="44"/>
    </location>
</feature>
<evidence type="ECO:0000313" key="3">
    <source>
        <dbReference type="Proteomes" id="UP000784294"/>
    </source>
</evidence>
<comment type="caution">
    <text evidence="2">The sequence shown here is derived from an EMBL/GenBank/DDBJ whole genome shotgun (WGS) entry which is preliminary data.</text>
</comment>
<sequence>MPVLTVERRRRRKPGLREHFTRSHRRRRRKGEREQQPKTRQLPGQVGLAISSTEGIRHGNTVHTEPSLGTNICFSDIGRQRQRGHCQLADVLVHHPPRLTSSTSGISVSKPRRRARSRGETSNIRARPCDRAPRGADYAIDARGRSSSEASTPVPGGAREFNATSQRRQSLKSLDAIHRSAFSLS</sequence>
<organism evidence="2 3">
    <name type="scientific">Protopolystoma xenopodis</name>
    <dbReference type="NCBI Taxonomy" id="117903"/>
    <lineage>
        <taxon>Eukaryota</taxon>
        <taxon>Metazoa</taxon>
        <taxon>Spiralia</taxon>
        <taxon>Lophotrochozoa</taxon>
        <taxon>Platyhelminthes</taxon>
        <taxon>Monogenea</taxon>
        <taxon>Polyopisthocotylea</taxon>
        <taxon>Polystomatidea</taxon>
        <taxon>Polystomatidae</taxon>
        <taxon>Protopolystoma</taxon>
    </lineage>
</organism>
<evidence type="ECO:0000313" key="2">
    <source>
        <dbReference type="EMBL" id="VEL31287.1"/>
    </source>
</evidence>
<evidence type="ECO:0000256" key="1">
    <source>
        <dbReference type="SAM" id="MobiDB-lite"/>
    </source>
</evidence>
<protein>
    <submittedName>
        <fullName evidence="2">Uncharacterized protein</fullName>
    </submittedName>
</protein>
<feature type="compositionally biased region" description="Polar residues" evidence="1">
    <location>
        <begin position="162"/>
        <end position="172"/>
    </location>
</feature>
<accession>A0A3S5B1X1</accession>
<dbReference type="EMBL" id="CAAALY010120716">
    <property type="protein sequence ID" value="VEL31287.1"/>
    <property type="molecule type" value="Genomic_DNA"/>
</dbReference>